<accession>A0A0L9TWT6</accession>
<dbReference type="Proteomes" id="UP000053144">
    <property type="component" value="Chromosome 2"/>
</dbReference>
<evidence type="ECO:0000256" key="1">
    <source>
        <dbReference type="SAM" id="MobiDB-lite"/>
    </source>
</evidence>
<sequence>MDQASTHSRGDVRPRIRTERPVIRKPDVRQESVPGVQPFKNWTSAQDGTSVQDDERGRPPSSAWSRRASAGAAREGGGRLPGLECEAALGVGGRPPGLEHGATLGVGGRPPGLERGAAPGEGGRPSIFVPSIFVRHPSIDRLPDRLRPSGLYVLTGSSRIQSKHILMLNIVWIS</sequence>
<protein>
    <submittedName>
        <fullName evidence="2">Uncharacterized protein</fullName>
    </submittedName>
</protein>
<feature type="compositionally biased region" description="Low complexity" evidence="1">
    <location>
        <begin position="59"/>
        <end position="73"/>
    </location>
</feature>
<dbReference type="Gramene" id="KOM34644">
    <property type="protein sequence ID" value="KOM34644"/>
    <property type="gene ID" value="LR48_Vigan02g079400"/>
</dbReference>
<organism evidence="2 3">
    <name type="scientific">Phaseolus angularis</name>
    <name type="common">Azuki bean</name>
    <name type="synonym">Vigna angularis</name>
    <dbReference type="NCBI Taxonomy" id="3914"/>
    <lineage>
        <taxon>Eukaryota</taxon>
        <taxon>Viridiplantae</taxon>
        <taxon>Streptophyta</taxon>
        <taxon>Embryophyta</taxon>
        <taxon>Tracheophyta</taxon>
        <taxon>Spermatophyta</taxon>
        <taxon>Magnoliopsida</taxon>
        <taxon>eudicotyledons</taxon>
        <taxon>Gunneridae</taxon>
        <taxon>Pentapetalae</taxon>
        <taxon>rosids</taxon>
        <taxon>fabids</taxon>
        <taxon>Fabales</taxon>
        <taxon>Fabaceae</taxon>
        <taxon>Papilionoideae</taxon>
        <taxon>50 kb inversion clade</taxon>
        <taxon>NPAAA clade</taxon>
        <taxon>indigoferoid/millettioid clade</taxon>
        <taxon>Phaseoleae</taxon>
        <taxon>Vigna</taxon>
    </lineage>
</organism>
<feature type="compositionally biased region" description="Polar residues" evidence="1">
    <location>
        <begin position="40"/>
        <end position="51"/>
    </location>
</feature>
<proteinExistence type="predicted"/>
<evidence type="ECO:0000313" key="3">
    <source>
        <dbReference type="Proteomes" id="UP000053144"/>
    </source>
</evidence>
<dbReference type="AlphaFoldDB" id="A0A0L9TWT6"/>
<dbReference type="EMBL" id="CM003372">
    <property type="protein sequence ID" value="KOM34644.1"/>
    <property type="molecule type" value="Genomic_DNA"/>
</dbReference>
<feature type="region of interest" description="Disordered" evidence="1">
    <location>
        <begin position="102"/>
        <end position="122"/>
    </location>
</feature>
<feature type="region of interest" description="Disordered" evidence="1">
    <location>
        <begin position="1"/>
        <end position="81"/>
    </location>
</feature>
<evidence type="ECO:0000313" key="2">
    <source>
        <dbReference type="EMBL" id="KOM34644.1"/>
    </source>
</evidence>
<reference evidence="3" key="1">
    <citation type="journal article" date="2015" name="Proc. Natl. Acad. Sci. U.S.A.">
        <title>Genome sequencing of adzuki bean (Vigna angularis) provides insight into high starch and low fat accumulation and domestication.</title>
        <authorList>
            <person name="Yang K."/>
            <person name="Tian Z."/>
            <person name="Chen C."/>
            <person name="Luo L."/>
            <person name="Zhao B."/>
            <person name="Wang Z."/>
            <person name="Yu L."/>
            <person name="Li Y."/>
            <person name="Sun Y."/>
            <person name="Li W."/>
            <person name="Chen Y."/>
            <person name="Li Y."/>
            <person name="Zhang Y."/>
            <person name="Ai D."/>
            <person name="Zhao J."/>
            <person name="Shang C."/>
            <person name="Ma Y."/>
            <person name="Wu B."/>
            <person name="Wang M."/>
            <person name="Gao L."/>
            <person name="Sun D."/>
            <person name="Zhang P."/>
            <person name="Guo F."/>
            <person name="Wang W."/>
            <person name="Li Y."/>
            <person name="Wang J."/>
            <person name="Varshney R.K."/>
            <person name="Wang J."/>
            <person name="Ling H.Q."/>
            <person name="Wan P."/>
        </authorList>
    </citation>
    <scope>NUCLEOTIDE SEQUENCE</scope>
    <source>
        <strain evidence="3">cv. Jingnong 6</strain>
    </source>
</reference>
<gene>
    <name evidence="2" type="ORF">LR48_Vigan02g079400</name>
</gene>
<feature type="compositionally biased region" description="Basic and acidic residues" evidence="1">
    <location>
        <begin position="8"/>
        <end position="30"/>
    </location>
</feature>
<name>A0A0L9TWT6_PHAAN</name>